<organism evidence="2 3">
    <name type="scientific">Rhodococcus chondri</name>
    <dbReference type="NCBI Taxonomy" id="3065941"/>
    <lineage>
        <taxon>Bacteria</taxon>
        <taxon>Bacillati</taxon>
        <taxon>Actinomycetota</taxon>
        <taxon>Actinomycetes</taxon>
        <taxon>Mycobacteriales</taxon>
        <taxon>Nocardiaceae</taxon>
        <taxon>Rhodococcus</taxon>
    </lineage>
</organism>
<feature type="compositionally biased region" description="Pro residues" evidence="1">
    <location>
        <begin position="87"/>
        <end position="96"/>
    </location>
</feature>
<feature type="region of interest" description="Disordered" evidence="1">
    <location>
        <begin position="47"/>
        <end position="99"/>
    </location>
</feature>
<gene>
    <name evidence="2" type="ORF">Q8814_06125</name>
</gene>
<sequence length="216" mass="22312">MTAAPKVGRNSPRRGIDIPGMPITLRLAGIACLCAALAGCGLNDTPNSPQPVTSSSTTVESATTAEPTLQPPPATPTPTLDTRSAAPVPPVPPQTTPPAVLETAPTEAAIVEEPYIIDCQMGLGPIETYWSDGTVTGYSDYCQSVHDEVLQGEVDANTPVCDGTVCRYPSGVTIPDPNAVPDDRCTNQIDYAGDPRSNAEINSIGAQTGQCPAPIS</sequence>
<dbReference type="Proteomes" id="UP001331936">
    <property type="component" value="Unassembled WGS sequence"/>
</dbReference>
<keyword evidence="3" id="KW-1185">Reference proteome</keyword>
<evidence type="ECO:0008006" key="4">
    <source>
        <dbReference type="Google" id="ProtNLM"/>
    </source>
</evidence>
<protein>
    <recommendedName>
        <fullName evidence="4">Secreted protein</fullName>
    </recommendedName>
</protein>
<evidence type="ECO:0000256" key="1">
    <source>
        <dbReference type="SAM" id="MobiDB-lite"/>
    </source>
</evidence>
<dbReference type="EMBL" id="JAUZMZ010000022">
    <property type="protein sequence ID" value="MEE2031693.1"/>
    <property type="molecule type" value="Genomic_DNA"/>
</dbReference>
<name>A0ABU7JNT6_9NOCA</name>
<accession>A0ABU7JNT6</accession>
<evidence type="ECO:0000313" key="2">
    <source>
        <dbReference type="EMBL" id="MEE2031693.1"/>
    </source>
</evidence>
<dbReference type="RefSeq" id="WP_330151129.1">
    <property type="nucleotide sequence ID" value="NZ_JAUZMZ010000022.1"/>
</dbReference>
<comment type="caution">
    <text evidence="2">The sequence shown here is derived from an EMBL/GenBank/DDBJ whole genome shotgun (WGS) entry which is preliminary data.</text>
</comment>
<proteinExistence type="predicted"/>
<reference evidence="2 3" key="1">
    <citation type="submission" date="2023-08" db="EMBL/GenBank/DDBJ databases">
        <authorList>
            <person name="Girao M."/>
            <person name="Carvalho M.F."/>
        </authorList>
    </citation>
    <scope>NUCLEOTIDE SEQUENCE [LARGE SCALE GENOMIC DNA]</scope>
    <source>
        <strain evidence="2 3">CC-R104</strain>
    </source>
</reference>
<evidence type="ECO:0000313" key="3">
    <source>
        <dbReference type="Proteomes" id="UP001331936"/>
    </source>
</evidence>
<feature type="compositionally biased region" description="Low complexity" evidence="1">
    <location>
        <begin position="51"/>
        <end position="68"/>
    </location>
</feature>